<dbReference type="Pfam" id="PF13015">
    <property type="entry name" value="PRKCSH_1"/>
    <property type="match status" value="1"/>
</dbReference>
<feature type="domain" description="MRH" evidence="7">
    <location>
        <begin position="443"/>
        <end position="549"/>
    </location>
</feature>
<dbReference type="InterPro" id="IPR036055">
    <property type="entry name" value="LDL_receptor-like_sf"/>
</dbReference>
<dbReference type="InterPro" id="IPR002172">
    <property type="entry name" value="LDrepeatLR_classA_rpt"/>
</dbReference>
<dbReference type="InterPro" id="IPR028146">
    <property type="entry name" value="PRKCSH_N"/>
</dbReference>
<keyword evidence="3" id="KW-0256">Endoplasmic reticulum</keyword>
<evidence type="ECO:0000256" key="6">
    <source>
        <dbReference type="SAM" id="SignalP"/>
    </source>
</evidence>
<dbReference type="Pfam" id="PF12999">
    <property type="entry name" value="PRKCSH-like"/>
    <property type="match status" value="1"/>
</dbReference>
<dbReference type="GO" id="GO:0006491">
    <property type="term" value="P:N-glycan processing"/>
    <property type="evidence" value="ECO:0007669"/>
    <property type="project" value="TreeGrafter"/>
</dbReference>
<evidence type="ECO:0000256" key="1">
    <source>
        <dbReference type="ARBA" id="ARBA00022387"/>
    </source>
</evidence>
<dbReference type="InterPro" id="IPR009011">
    <property type="entry name" value="Man6P_isomerase_rcpt-bd_dom_sf"/>
</dbReference>
<dbReference type="CDD" id="cd00112">
    <property type="entry name" value="LDLa"/>
    <property type="match status" value="1"/>
</dbReference>
<proteinExistence type="predicted"/>
<dbReference type="Proteomes" id="UP001150569">
    <property type="component" value="Unassembled WGS sequence"/>
</dbReference>
<feature type="region of interest" description="Disordered" evidence="5">
    <location>
        <begin position="551"/>
        <end position="571"/>
    </location>
</feature>
<accession>A0A9W8A963</accession>
<evidence type="ECO:0000313" key="8">
    <source>
        <dbReference type="EMBL" id="KAJ1924134.1"/>
    </source>
</evidence>
<dbReference type="InterPro" id="IPR039794">
    <property type="entry name" value="Gtb1-like"/>
</dbReference>
<evidence type="ECO:0000256" key="5">
    <source>
        <dbReference type="SAM" id="MobiDB-lite"/>
    </source>
</evidence>
<evidence type="ECO:0000259" key="7">
    <source>
        <dbReference type="PROSITE" id="PS51914"/>
    </source>
</evidence>
<comment type="caution">
    <text evidence="8">The sequence shown here is derived from an EMBL/GenBank/DDBJ whole genome shotgun (WGS) entry which is preliminary data.</text>
</comment>
<dbReference type="InterPro" id="IPR036607">
    <property type="entry name" value="PRKCSH"/>
</dbReference>
<dbReference type="PANTHER" id="PTHR12630:SF1">
    <property type="entry name" value="GLUCOSIDASE 2 SUBUNIT BETA"/>
    <property type="match status" value="1"/>
</dbReference>
<dbReference type="Gene3D" id="2.70.130.10">
    <property type="entry name" value="Mannose-6-phosphate receptor binding domain"/>
    <property type="match status" value="1"/>
</dbReference>
<dbReference type="GO" id="GO:0017177">
    <property type="term" value="C:glucosidase II complex"/>
    <property type="evidence" value="ECO:0007669"/>
    <property type="project" value="TreeGrafter"/>
</dbReference>
<evidence type="ECO:0000313" key="9">
    <source>
        <dbReference type="Proteomes" id="UP001150569"/>
    </source>
</evidence>
<evidence type="ECO:0000256" key="4">
    <source>
        <dbReference type="ARBA" id="ARBA00023157"/>
    </source>
</evidence>
<feature type="signal peptide" evidence="6">
    <location>
        <begin position="1"/>
        <end position="23"/>
    </location>
</feature>
<keyword evidence="2 6" id="KW-0732">Signal</keyword>
<sequence length="571" mass="62792">MHWLHHATVWSPVLLLALGTVHGANSVSAPAPIGTAVVNINRRPPTALYGVAPEDRALYESDGSRTGFKCRDGAKTIPFDKVNDDYCDCPDGSDEPGTAACARGQFYCANAGHQPARIRAAQVNDGVCDPACCDGSDEYSGLVTCPDRCAEEAAKAAAQEREQQAEQRRLSDLHRSYIERGTKARQERDAEYAALLARRAEQQAEVDRLQHITALIRERQEYSEAERAFRAQPGTALGQKVHQVVPGLLAIVDALTGDLTYLLESLRTLRADHNPNYHDMAVKHTIENLEAFLAANPHYDVDSGDNQATPPDTIPFEHQRQAVGDRVQDLIDLAHAVEDFEAEQADTSLVAKTDQVQALGITVAYGDLKDRVRGAYNWLAASVRPPPKDELAEGLYMDDLDAYQQQLDDAHTTVEGIQGNLTALEGHQSIDYGPHGEFGPVTDECYSMDASSFTYKICLFGSVTQRDKNAYHVVSLGDFAHWGVTTNDSKDPKFYAEQLYSDGQQCWDGPKRSTKVFFSCGPDNRLLEVSEPAKCEYQLKMQTPAVCPLLDEDEPAPEPLAGKAPHDHDEL</sequence>
<evidence type="ECO:0000256" key="3">
    <source>
        <dbReference type="ARBA" id="ARBA00022824"/>
    </source>
</evidence>
<dbReference type="EMBL" id="JANBPT010000291">
    <property type="protein sequence ID" value="KAJ1924134.1"/>
    <property type="molecule type" value="Genomic_DNA"/>
</dbReference>
<evidence type="ECO:0000256" key="2">
    <source>
        <dbReference type="ARBA" id="ARBA00022729"/>
    </source>
</evidence>
<dbReference type="SUPFAM" id="SSF57424">
    <property type="entry name" value="LDL receptor-like module"/>
    <property type="match status" value="1"/>
</dbReference>
<gene>
    <name evidence="8" type="ORF">IWQ60_005428</name>
</gene>
<dbReference type="AlphaFoldDB" id="A0A9W8A963"/>
<reference evidence="8" key="1">
    <citation type="submission" date="2022-07" db="EMBL/GenBank/DDBJ databases">
        <title>Phylogenomic reconstructions and comparative analyses of Kickxellomycotina fungi.</title>
        <authorList>
            <person name="Reynolds N.K."/>
            <person name="Stajich J.E."/>
            <person name="Barry K."/>
            <person name="Grigoriev I.V."/>
            <person name="Crous P."/>
            <person name="Smith M.E."/>
        </authorList>
    </citation>
    <scope>NUCLEOTIDE SEQUENCE</scope>
    <source>
        <strain evidence="8">RSA 861</strain>
    </source>
</reference>
<dbReference type="PROSITE" id="PS51914">
    <property type="entry name" value="MRH"/>
    <property type="match status" value="1"/>
</dbReference>
<dbReference type="SUPFAM" id="SSF50911">
    <property type="entry name" value="Mannose 6-phosphate receptor domain"/>
    <property type="match status" value="1"/>
</dbReference>
<keyword evidence="9" id="KW-1185">Reference proteome</keyword>
<keyword evidence="4" id="KW-1015">Disulfide bond</keyword>
<feature type="chain" id="PRO_5040946003" description="Glucosidase 2 subunit beta" evidence="6">
    <location>
        <begin position="24"/>
        <end position="571"/>
    </location>
</feature>
<dbReference type="InterPro" id="IPR044865">
    <property type="entry name" value="MRH_dom"/>
</dbReference>
<dbReference type="OrthoDB" id="28322at2759"/>
<organism evidence="8 9">
    <name type="scientific">Tieghemiomyces parasiticus</name>
    <dbReference type="NCBI Taxonomy" id="78921"/>
    <lineage>
        <taxon>Eukaryota</taxon>
        <taxon>Fungi</taxon>
        <taxon>Fungi incertae sedis</taxon>
        <taxon>Zoopagomycota</taxon>
        <taxon>Kickxellomycotina</taxon>
        <taxon>Dimargaritomycetes</taxon>
        <taxon>Dimargaritales</taxon>
        <taxon>Dimargaritaceae</taxon>
        <taxon>Tieghemiomyces</taxon>
    </lineage>
</organism>
<protein>
    <recommendedName>
        <fullName evidence="1">Glucosidase 2 subunit beta</fullName>
    </recommendedName>
</protein>
<dbReference type="PANTHER" id="PTHR12630">
    <property type="entry name" value="N-LINKED OLIGOSACCHARIDE PROCESSING"/>
    <property type="match status" value="1"/>
</dbReference>
<name>A0A9W8A963_9FUNG</name>